<dbReference type="EMBL" id="JAACFV010000018">
    <property type="protein sequence ID" value="KAF7511700.1"/>
    <property type="molecule type" value="Genomic_DNA"/>
</dbReference>
<dbReference type="AlphaFoldDB" id="A0A8H7AV52"/>
<dbReference type="OrthoDB" id="5291055at2759"/>
<proteinExistence type="predicted"/>
<comment type="caution">
    <text evidence="1">The sequence shown here is derived from an EMBL/GenBank/DDBJ whole genome shotgun (WGS) entry which is preliminary data.</text>
</comment>
<reference evidence="1" key="1">
    <citation type="submission" date="2020-02" db="EMBL/GenBank/DDBJ databases">
        <authorList>
            <person name="Palmer J.M."/>
        </authorList>
    </citation>
    <scope>NUCLEOTIDE SEQUENCE</scope>
    <source>
        <strain evidence="1">EPUS1.4</strain>
        <tissue evidence="1">Thallus</tissue>
    </source>
</reference>
<protein>
    <submittedName>
        <fullName evidence="1">Uncharacterized protein</fullName>
    </submittedName>
</protein>
<accession>A0A8H7AV52</accession>
<evidence type="ECO:0000313" key="2">
    <source>
        <dbReference type="Proteomes" id="UP000606974"/>
    </source>
</evidence>
<keyword evidence="2" id="KW-1185">Reference proteome</keyword>
<evidence type="ECO:0000313" key="1">
    <source>
        <dbReference type="EMBL" id="KAF7511700.1"/>
    </source>
</evidence>
<sequence length="277" mass="31361">MESPWEVKLISPVFNVFPGSPWRQSAEKFWRYLSNHCHIEGEVYHGTHVHVFTTPDINAGEGQRLAFAILQLETAIEALVPDRAGHLDARSNWLHSEFLAGQASSRRDAVNFVEHQYWQFGLPTTMQCHDSYDQNFCANFRGWERRGRTVIEFRTPPPSTSLLQALGWAEFTLCLVQASMRCPLRDLVDIRANVGGCAGLCAGTLYTGLNEFDSLNAIWNGIPWNAMLEPRPSFPQNYPQADILSEVELLGRMIREDKRGLEGVGRPWVLGCIFMGH</sequence>
<dbReference type="Proteomes" id="UP000606974">
    <property type="component" value="Unassembled WGS sequence"/>
</dbReference>
<name>A0A8H7AV52_9EURO</name>
<organism evidence="1 2">
    <name type="scientific">Endocarpon pusillum</name>
    <dbReference type="NCBI Taxonomy" id="364733"/>
    <lineage>
        <taxon>Eukaryota</taxon>
        <taxon>Fungi</taxon>
        <taxon>Dikarya</taxon>
        <taxon>Ascomycota</taxon>
        <taxon>Pezizomycotina</taxon>
        <taxon>Eurotiomycetes</taxon>
        <taxon>Chaetothyriomycetidae</taxon>
        <taxon>Verrucariales</taxon>
        <taxon>Verrucariaceae</taxon>
        <taxon>Endocarpon</taxon>
    </lineage>
</organism>
<gene>
    <name evidence="1" type="ORF">GJ744_003863</name>
</gene>